<reference evidence="7" key="1">
    <citation type="submission" date="2015-04" db="UniProtKB">
        <authorList>
            <consortium name="EnsemblPlants"/>
        </authorList>
    </citation>
    <scope>IDENTIFICATION</scope>
</reference>
<dbReference type="PROSITE" id="PS50404">
    <property type="entry name" value="GST_NTER"/>
    <property type="match status" value="1"/>
</dbReference>
<dbReference type="FunFam" id="1.20.1050.10:FF:000016">
    <property type="entry name" value="Glutathione S-transferase U9"/>
    <property type="match status" value="1"/>
</dbReference>
<evidence type="ECO:0000256" key="3">
    <source>
        <dbReference type="ARBA" id="ARBA00047960"/>
    </source>
</evidence>
<dbReference type="GO" id="GO:0005829">
    <property type="term" value="C:cytosol"/>
    <property type="evidence" value="ECO:0007669"/>
    <property type="project" value="UniProtKB-SubCell"/>
</dbReference>
<evidence type="ECO:0000256" key="2">
    <source>
        <dbReference type="ARBA" id="ARBA00025743"/>
    </source>
</evidence>
<accession>A0A0E0AG85</accession>
<dbReference type="InterPro" id="IPR036249">
    <property type="entry name" value="Thioredoxin-like_sf"/>
</dbReference>
<comment type="subcellular location">
    <subcellularLocation>
        <location evidence="4">Cytoplasm</location>
        <location evidence="4">Cytosol</location>
    </subcellularLocation>
</comment>
<comment type="function">
    <text evidence="4">Is involved in the conjugation of reduced glutathione to a wide number of exogenous and endogenous hydrophobic electrophiles.</text>
</comment>
<dbReference type="SFLD" id="SFLDG00358">
    <property type="entry name" value="Main_(cytGST)"/>
    <property type="match status" value="1"/>
</dbReference>
<protein>
    <recommendedName>
        <fullName evidence="4">Glutathione S-transferase</fullName>
        <ecNumber evidence="4">2.5.1.18</ecNumber>
    </recommendedName>
</protein>
<dbReference type="EnsemblPlants" id="OGLUM07G03830.1">
    <property type="protein sequence ID" value="OGLUM07G03830.1"/>
    <property type="gene ID" value="OGLUM07G03830"/>
</dbReference>
<dbReference type="InterPro" id="IPR036282">
    <property type="entry name" value="Glutathione-S-Trfase_C_sf"/>
</dbReference>
<sequence length="235" mass="24790">MAAGAGGDGGGGELKLLGTWASPFVQRVRLALNLKGLAYEFIEEEIGGGKSELLLASNPVHKKVPILLHRGNPICESQVIVQYLDDAFPGAGGADLLPSDPHARAVARFWAAYIDAEFFAPWNRSFYTASEEEKAAEMGRAAAALAAIEGAFAELSKGEGFFSGEGRPGFVDVVLGGFVGSMRAYGAAVGVEVLDAGRTPLLVAWAERVAALDAARGVIPDVERVVELSRYARKK</sequence>
<comment type="catalytic activity">
    <reaction evidence="3 4">
        <text>RX + glutathione = an S-substituted glutathione + a halide anion + H(+)</text>
        <dbReference type="Rhea" id="RHEA:16437"/>
        <dbReference type="ChEBI" id="CHEBI:15378"/>
        <dbReference type="ChEBI" id="CHEBI:16042"/>
        <dbReference type="ChEBI" id="CHEBI:17792"/>
        <dbReference type="ChEBI" id="CHEBI:57925"/>
        <dbReference type="ChEBI" id="CHEBI:90779"/>
        <dbReference type="EC" id="2.5.1.18"/>
    </reaction>
</comment>
<dbReference type="PANTHER" id="PTHR11260:SF476">
    <property type="entry name" value="OS10G0530500 PROTEIN"/>
    <property type="match status" value="1"/>
</dbReference>
<dbReference type="GO" id="GO:0006749">
    <property type="term" value="P:glutathione metabolic process"/>
    <property type="evidence" value="ECO:0007669"/>
    <property type="project" value="InterPro"/>
</dbReference>
<dbReference type="STRING" id="40148.A0A0E0AG85"/>
<dbReference type="InterPro" id="IPR004045">
    <property type="entry name" value="Glutathione_S-Trfase_N"/>
</dbReference>
<evidence type="ECO:0000256" key="4">
    <source>
        <dbReference type="RuleBase" id="RU369102"/>
    </source>
</evidence>
<dbReference type="SFLD" id="SFLDG01152">
    <property type="entry name" value="Main.3:_Omega-_and_Tau-like"/>
    <property type="match status" value="1"/>
</dbReference>
<dbReference type="Gene3D" id="1.20.1050.10">
    <property type="match status" value="1"/>
</dbReference>
<dbReference type="SFLD" id="SFLDS00019">
    <property type="entry name" value="Glutathione_Transferase_(cytos"/>
    <property type="match status" value="1"/>
</dbReference>
<dbReference type="Pfam" id="PF13410">
    <property type="entry name" value="GST_C_2"/>
    <property type="match status" value="1"/>
</dbReference>
<feature type="domain" description="GST N-terminal" evidence="5">
    <location>
        <begin position="12"/>
        <end position="92"/>
    </location>
</feature>
<keyword evidence="1 4" id="KW-0808">Transferase</keyword>
<reference evidence="7" key="2">
    <citation type="submission" date="2018-05" db="EMBL/GenBank/DDBJ databases">
        <title>OgluRS3 (Oryza glumaepatula Reference Sequence Version 3).</title>
        <authorList>
            <person name="Zhang J."/>
            <person name="Kudrna D."/>
            <person name="Lee S."/>
            <person name="Talag J."/>
            <person name="Welchert J."/>
            <person name="Wing R.A."/>
        </authorList>
    </citation>
    <scope>NUCLEOTIDE SEQUENCE [LARGE SCALE GENOMIC DNA]</scope>
</reference>
<dbReference type="PROSITE" id="PS50405">
    <property type="entry name" value="GST_CTER"/>
    <property type="match status" value="1"/>
</dbReference>
<dbReference type="FunFam" id="3.40.30.10:FF:000044">
    <property type="entry name" value="Glutathione S-transferase GSTU6"/>
    <property type="match status" value="1"/>
</dbReference>
<evidence type="ECO:0000313" key="7">
    <source>
        <dbReference type="EnsemblPlants" id="OGLUM07G03830.1"/>
    </source>
</evidence>
<dbReference type="GO" id="GO:0004364">
    <property type="term" value="F:glutathione transferase activity"/>
    <property type="evidence" value="ECO:0007669"/>
    <property type="project" value="UniProtKB-UniRule"/>
</dbReference>
<evidence type="ECO:0000256" key="1">
    <source>
        <dbReference type="ARBA" id="ARBA00022679"/>
    </source>
</evidence>
<dbReference type="Proteomes" id="UP000026961">
    <property type="component" value="Chromosome 7"/>
</dbReference>
<comment type="similarity">
    <text evidence="2">Belongs to the GST superfamily. Tau family.</text>
</comment>
<dbReference type="CDD" id="cd03185">
    <property type="entry name" value="GST_C_Tau"/>
    <property type="match status" value="1"/>
</dbReference>
<dbReference type="EC" id="2.5.1.18" evidence="4"/>
<dbReference type="SUPFAM" id="SSF52833">
    <property type="entry name" value="Thioredoxin-like"/>
    <property type="match status" value="1"/>
</dbReference>
<dbReference type="InterPro" id="IPR040079">
    <property type="entry name" value="Glutathione_S-Trfase"/>
</dbReference>
<dbReference type="eggNOG" id="KOG0406">
    <property type="taxonomic scope" value="Eukaryota"/>
</dbReference>
<proteinExistence type="inferred from homology"/>
<dbReference type="Gramene" id="OGLUM07G03830.1">
    <property type="protein sequence ID" value="OGLUM07G03830.1"/>
    <property type="gene ID" value="OGLUM07G03830"/>
</dbReference>
<dbReference type="SUPFAM" id="SSF47616">
    <property type="entry name" value="GST C-terminal domain-like"/>
    <property type="match status" value="1"/>
</dbReference>
<dbReference type="AlphaFoldDB" id="A0A0E0AG85"/>
<dbReference type="Gene3D" id="3.40.30.10">
    <property type="entry name" value="Glutaredoxin"/>
    <property type="match status" value="1"/>
</dbReference>
<dbReference type="CDD" id="cd03058">
    <property type="entry name" value="GST_N_Tau"/>
    <property type="match status" value="1"/>
</dbReference>
<keyword evidence="4" id="KW-0963">Cytoplasm</keyword>
<name>A0A0E0AG85_9ORYZ</name>
<feature type="domain" description="GST C-terminal" evidence="6">
    <location>
        <begin position="100"/>
        <end position="235"/>
    </location>
</feature>
<evidence type="ECO:0000313" key="8">
    <source>
        <dbReference type="Proteomes" id="UP000026961"/>
    </source>
</evidence>
<evidence type="ECO:0000259" key="5">
    <source>
        <dbReference type="PROSITE" id="PS50404"/>
    </source>
</evidence>
<dbReference type="HOGENOM" id="CLU_011226_18_0_1"/>
<evidence type="ECO:0000259" key="6">
    <source>
        <dbReference type="PROSITE" id="PS50405"/>
    </source>
</evidence>
<organism evidence="7">
    <name type="scientific">Oryza glumipatula</name>
    <dbReference type="NCBI Taxonomy" id="40148"/>
    <lineage>
        <taxon>Eukaryota</taxon>
        <taxon>Viridiplantae</taxon>
        <taxon>Streptophyta</taxon>
        <taxon>Embryophyta</taxon>
        <taxon>Tracheophyta</taxon>
        <taxon>Spermatophyta</taxon>
        <taxon>Magnoliopsida</taxon>
        <taxon>Liliopsida</taxon>
        <taxon>Poales</taxon>
        <taxon>Poaceae</taxon>
        <taxon>BOP clade</taxon>
        <taxon>Oryzoideae</taxon>
        <taxon>Oryzeae</taxon>
        <taxon>Oryzinae</taxon>
        <taxon>Oryza</taxon>
    </lineage>
</organism>
<dbReference type="GO" id="GO:0009407">
    <property type="term" value="P:toxin catabolic process"/>
    <property type="evidence" value="ECO:0007669"/>
    <property type="project" value="UniProtKB-ARBA"/>
</dbReference>
<dbReference type="Pfam" id="PF13417">
    <property type="entry name" value="GST_N_3"/>
    <property type="match status" value="1"/>
</dbReference>
<keyword evidence="8" id="KW-1185">Reference proteome</keyword>
<dbReference type="InterPro" id="IPR045074">
    <property type="entry name" value="GST_C_Tau"/>
</dbReference>
<dbReference type="InterPro" id="IPR045073">
    <property type="entry name" value="Omega/Tau-like"/>
</dbReference>
<dbReference type="InterPro" id="IPR010987">
    <property type="entry name" value="Glutathione-S-Trfase_C-like"/>
</dbReference>
<dbReference type="PANTHER" id="PTHR11260">
    <property type="entry name" value="GLUTATHIONE S-TRANSFERASE, GST, SUPERFAMILY, GST DOMAIN CONTAINING"/>
    <property type="match status" value="1"/>
</dbReference>